<dbReference type="Pfam" id="PF00098">
    <property type="entry name" value="zf-CCHC"/>
    <property type="match status" value="1"/>
</dbReference>
<evidence type="ECO:0000256" key="1">
    <source>
        <dbReference type="SAM" id="MobiDB-lite"/>
    </source>
</evidence>
<dbReference type="SMART" id="SM00343">
    <property type="entry name" value="ZnF_C2HC"/>
    <property type="match status" value="2"/>
</dbReference>
<feature type="compositionally biased region" description="Polar residues" evidence="1">
    <location>
        <begin position="36"/>
        <end position="49"/>
    </location>
</feature>
<proteinExistence type="predicted"/>
<dbReference type="AlphaFoldDB" id="A0A5D3CW20"/>
<feature type="compositionally biased region" description="Basic and acidic residues" evidence="1">
    <location>
        <begin position="24"/>
        <end position="34"/>
    </location>
</feature>
<sequence>MRCHQNSSPGRNRNSRPSSLKAVGGDKRPSEDRGPYQQNTENTWRGPNNQNTSNRLISCFICKGPHLARECSNKTAFNAFHASLTSDSDDKSSQADEKGRGDKCASGKGSDDSERTKVVNSAALPIVELEKRTMMKLEGWNSPADFVVVKMDNFDVCGQSGHFKRDCLQLRVVVQRDQGVGSQAVKQSRFLATLTEGTNGARQKEVVGRPRQRGKVYAMTQQEVEDTSDVITGFVDVIFRGGRKAIPMSLISVLKAEKLLRKDDLSGLSPDREVEFTIKLLPEITLISQASYRMALSELKELKV</sequence>
<comment type="caution">
    <text evidence="3">The sequence shown here is derived from an EMBL/GenBank/DDBJ whole genome shotgun (WGS) entry which is preliminary data.</text>
</comment>
<gene>
    <name evidence="3" type="ORF">E5676_scaffold186G001230</name>
</gene>
<accession>A0A5D3CW20</accession>
<evidence type="ECO:0000313" key="3">
    <source>
        <dbReference type="EMBL" id="TYK14459.1"/>
    </source>
</evidence>
<name>A0A5D3CW20_CUCMM</name>
<feature type="compositionally biased region" description="Low complexity" evidence="1">
    <location>
        <begin position="1"/>
        <end position="19"/>
    </location>
</feature>
<evidence type="ECO:0000313" key="4">
    <source>
        <dbReference type="Proteomes" id="UP000321947"/>
    </source>
</evidence>
<organism evidence="3 4">
    <name type="scientific">Cucumis melo var. makuwa</name>
    <name type="common">Oriental melon</name>
    <dbReference type="NCBI Taxonomy" id="1194695"/>
    <lineage>
        <taxon>Eukaryota</taxon>
        <taxon>Viridiplantae</taxon>
        <taxon>Streptophyta</taxon>
        <taxon>Embryophyta</taxon>
        <taxon>Tracheophyta</taxon>
        <taxon>Spermatophyta</taxon>
        <taxon>Magnoliopsida</taxon>
        <taxon>eudicotyledons</taxon>
        <taxon>Gunneridae</taxon>
        <taxon>Pentapetalae</taxon>
        <taxon>rosids</taxon>
        <taxon>fabids</taxon>
        <taxon>Cucurbitales</taxon>
        <taxon>Cucurbitaceae</taxon>
        <taxon>Benincaseae</taxon>
        <taxon>Cucumis</taxon>
    </lineage>
</organism>
<dbReference type="EMBL" id="SSTD01009294">
    <property type="protein sequence ID" value="TYK14459.1"/>
    <property type="molecule type" value="Genomic_DNA"/>
</dbReference>
<feature type="domain" description="CCHC-type" evidence="2">
    <location>
        <begin position="156"/>
        <end position="169"/>
    </location>
</feature>
<feature type="region of interest" description="Disordered" evidence="1">
    <location>
        <begin position="84"/>
        <end position="117"/>
    </location>
</feature>
<feature type="domain" description="CCHC-type" evidence="2">
    <location>
        <begin position="58"/>
        <end position="73"/>
    </location>
</feature>
<dbReference type="GO" id="GO:0008270">
    <property type="term" value="F:zinc ion binding"/>
    <property type="evidence" value="ECO:0007669"/>
    <property type="project" value="InterPro"/>
</dbReference>
<protein>
    <recommendedName>
        <fullName evidence="2">CCHC-type domain-containing protein</fullName>
    </recommendedName>
</protein>
<dbReference type="InterPro" id="IPR001878">
    <property type="entry name" value="Znf_CCHC"/>
</dbReference>
<feature type="region of interest" description="Disordered" evidence="1">
    <location>
        <begin position="1"/>
        <end position="49"/>
    </location>
</feature>
<dbReference type="GO" id="GO:0003676">
    <property type="term" value="F:nucleic acid binding"/>
    <property type="evidence" value="ECO:0007669"/>
    <property type="project" value="InterPro"/>
</dbReference>
<dbReference type="Proteomes" id="UP000321947">
    <property type="component" value="Unassembled WGS sequence"/>
</dbReference>
<evidence type="ECO:0000259" key="2">
    <source>
        <dbReference type="SMART" id="SM00343"/>
    </source>
</evidence>
<feature type="compositionally biased region" description="Basic and acidic residues" evidence="1">
    <location>
        <begin position="88"/>
        <end position="117"/>
    </location>
</feature>
<reference evidence="3 4" key="1">
    <citation type="submission" date="2019-08" db="EMBL/GenBank/DDBJ databases">
        <title>Draft genome sequences of two oriental melons (Cucumis melo L. var makuwa).</title>
        <authorList>
            <person name="Kwon S.-Y."/>
        </authorList>
    </citation>
    <scope>NUCLEOTIDE SEQUENCE [LARGE SCALE GENOMIC DNA]</scope>
    <source>
        <strain evidence="4">cv. Chang Bougi</strain>
        <tissue evidence="3">Leaf</tissue>
    </source>
</reference>